<evidence type="ECO:0000256" key="11">
    <source>
        <dbReference type="ARBA" id="ARBA00023159"/>
    </source>
</evidence>
<keyword evidence="12" id="KW-0804">Transcription</keyword>
<keyword evidence="8 14" id="KW-0040">ANK repeat</keyword>
<dbReference type="PROSITE" id="PS50088">
    <property type="entry name" value="ANK_REPEAT"/>
    <property type="match status" value="1"/>
</dbReference>
<sequence>MLQLQLQGSPATPVNSNSSSASDPAASWIPSEDLDSGVNSAYAVELNDNLTAKSHEQRLHEINTLEWDDLVVPNVNTSTTSNGGNVPYSFQENQSLLSGRFGNVSSNPSAEIPSFGNLTQPVSGSNSAPYSFPDSAILLKNSPISSGGVDTLGTLVNEGLQSQDSFGTWMNIISDTPCSIDESALKASISSVHVPYSSLVADNLQSSLPEQVFNLTEVSPTWASSTEKTKVLVTGYFHNNYENLAKSNLLCVCGDVSVPVEIVQVGVYRCCVPPHSPGLVNLYLSFDGHKPISQVVNFEYRTPILHEPTASMEEKYNWNEFRLQMRLAHLLFASDTSLNIFSSKVSPNALKEARRFSFKTSYISKSWQYLMKSIDDNTIPFSKVKDSLFETALKNKLKEWLLERIILGRKSTEYDAQGQGVIHLCAMLGYSWAISLFSWSGLSLDFRDKFGWTALHWAASYGMEKMVATLLSCGARPNLVTDPTPQYPGGCTAADLAYMKGCDGLAAFLSEKSLVEQFNEMSLAGNISGSLETSSTDPVNAENLTEDQLYVKETLAAYRISAEAAARIQAAFREHSFKLRYKAVEIISPEEEARQIVAAMRIQHAFRNYESKKKMTAAARIQHRFRTWKYRREFLNMRHQAIKIQAAFRGFQARKQYRKIIWSVGVLEKVILRWRLKRKGFRGLQVNPAREETQESDSIAEEDFFRTGRKQAEERIERSVIRVQAMFRSKKAQEEYRRMKLTHNQAKLELELEEFLDSEVDMLPKT</sequence>
<evidence type="ECO:0000256" key="13">
    <source>
        <dbReference type="ARBA" id="ARBA00023242"/>
    </source>
</evidence>
<dbReference type="InterPro" id="IPR014756">
    <property type="entry name" value="Ig_E-set"/>
</dbReference>
<evidence type="ECO:0000256" key="4">
    <source>
        <dbReference type="ARBA" id="ARBA00022737"/>
    </source>
</evidence>
<dbReference type="Gene3D" id="2.60.40.10">
    <property type="entry name" value="Immunoglobulins"/>
    <property type="match status" value="1"/>
</dbReference>
<dbReference type="Pfam" id="PF00612">
    <property type="entry name" value="IQ"/>
    <property type="match status" value="1"/>
</dbReference>
<evidence type="ECO:0000256" key="5">
    <source>
        <dbReference type="ARBA" id="ARBA00022837"/>
    </source>
</evidence>
<evidence type="ECO:0000256" key="14">
    <source>
        <dbReference type="PROSITE-ProRule" id="PRU00023"/>
    </source>
</evidence>
<dbReference type="InterPro" id="IPR000048">
    <property type="entry name" value="IQ_motif_EF-hand-BS"/>
</dbReference>
<feature type="repeat" description="ANK" evidence="14">
    <location>
        <begin position="450"/>
        <end position="482"/>
    </location>
</feature>
<dbReference type="InterPro" id="IPR036770">
    <property type="entry name" value="Ankyrin_rpt-contain_sf"/>
</dbReference>
<dbReference type="SUPFAM" id="SSF81296">
    <property type="entry name" value="E set domains"/>
    <property type="match status" value="1"/>
</dbReference>
<dbReference type="GO" id="GO:0006357">
    <property type="term" value="P:regulation of transcription by RNA polymerase II"/>
    <property type="evidence" value="ECO:0007669"/>
    <property type="project" value="TreeGrafter"/>
</dbReference>
<dbReference type="PANTHER" id="PTHR23335">
    <property type="entry name" value="CALMODULIN-BINDING TRANSCRIPTION ACTIVATOR CAMTA"/>
    <property type="match status" value="1"/>
</dbReference>
<keyword evidence="7" id="KW-0346">Stress response</keyword>
<dbReference type="CDD" id="cd23767">
    <property type="entry name" value="IQCD"/>
    <property type="match status" value="2"/>
</dbReference>
<dbReference type="InterPro" id="IPR027417">
    <property type="entry name" value="P-loop_NTPase"/>
</dbReference>
<dbReference type="InterPro" id="IPR013783">
    <property type="entry name" value="Ig-like_fold"/>
</dbReference>
<dbReference type="GO" id="GO:0005634">
    <property type="term" value="C:nucleus"/>
    <property type="evidence" value="ECO:0007669"/>
    <property type="project" value="UniProtKB-SubCell"/>
</dbReference>
<dbReference type="GO" id="GO:0005886">
    <property type="term" value="C:plasma membrane"/>
    <property type="evidence" value="ECO:0007669"/>
    <property type="project" value="UniProtKB-SubCell"/>
</dbReference>
<dbReference type="SUPFAM" id="SSF52540">
    <property type="entry name" value="P-loop containing nucleoside triphosphate hydrolases"/>
    <property type="match status" value="1"/>
</dbReference>
<dbReference type="GO" id="GO:0006950">
    <property type="term" value="P:response to stress"/>
    <property type="evidence" value="ECO:0007669"/>
    <property type="project" value="UniProtKB-ARBA"/>
</dbReference>
<dbReference type="SUPFAM" id="SSF48403">
    <property type="entry name" value="Ankyrin repeat"/>
    <property type="match status" value="1"/>
</dbReference>
<name>A0A0B2PZB2_GLYSO</name>
<evidence type="ECO:0000256" key="2">
    <source>
        <dbReference type="ARBA" id="ARBA00004413"/>
    </source>
</evidence>
<dbReference type="SMART" id="SM00015">
    <property type="entry name" value="IQ"/>
    <property type="match status" value="4"/>
</dbReference>
<dbReference type="PANTHER" id="PTHR23335:SF3">
    <property type="entry name" value="CALMODULIN-BINDING TRANSCRIPTION ACTIVATOR 5"/>
    <property type="match status" value="1"/>
</dbReference>
<keyword evidence="9" id="KW-0175">Coiled coil</keyword>
<feature type="region of interest" description="Disordered" evidence="15">
    <location>
        <begin position="1"/>
        <end position="32"/>
    </location>
</feature>
<reference evidence="16" key="1">
    <citation type="submission" date="2014-07" db="EMBL/GenBank/DDBJ databases">
        <title>Identification of a novel salt tolerance gene in wild soybean by whole-genome sequencing.</title>
        <authorList>
            <person name="Lam H.-M."/>
            <person name="Qi X."/>
            <person name="Li M.-W."/>
            <person name="Liu X."/>
            <person name="Xie M."/>
            <person name="Ni M."/>
            <person name="Xu X."/>
        </authorList>
    </citation>
    <scope>NUCLEOTIDE SEQUENCE [LARGE SCALE GENOMIC DNA]</scope>
    <source>
        <tissue evidence="16">Root</tissue>
    </source>
</reference>
<dbReference type="PROSITE" id="PS50297">
    <property type="entry name" value="ANK_REP_REGION"/>
    <property type="match status" value="1"/>
</dbReference>
<evidence type="ECO:0000256" key="6">
    <source>
        <dbReference type="ARBA" id="ARBA00022860"/>
    </source>
</evidence>
<dbReference type="Gene3D" id="1.25.40.20">
    <property type="entry name" value="Ankyrin repeat-containing domain"/>
    <property type="match status" value="1"/>
</dbReference>
<dbReference type="Proteomes" id="UP000053555">
    <property type="component" value="Unassembled WGS sequence"/>
</dbReference>
<keyword evidence="13" id="KW-0539">Nucleus</keyword>
<keyword evidence="11" id="KW-0010">Activator</keyword>
<keyword evidence="6" id="KW-0112">Calmodulin-binding</keyword>
<evidence type="ECO:0000256" key="12">
    <source>
        <dbReference type="ARBA" id="ARBA00023163"/>
    </source>
</evidence>
<comment type="subcellular location">
    <subcellularLocation>
        <location evidence="2">Cell membrane</location>
        <topology evidence="2">Peripheral membrane protein</topology>
        <orientation evidence="2">Cytoplasmic side</orientation>
    </subcellularLocation>
    <subcellularLocation>
        <location evidence="1">Nucleus</location>
    </subcellularLocation>
</comment>
<evidence type="ECO:0000313" key="16">
    <source>
        <dbReference type="EMBL" id="KHN14661.1"/>
    </source>
</evidence>
<evidence type="ECO:0000256" key="1">
    <source>
        <dbReference type="ARBA" id="ARBA00004123"/>
    </source>
</evidence>
<dbReference type="InterPro" id="IPR002110">
    <property type="entry name" value="Ankyrin_rpt"/>
</dbReference>
<dbReference type="PROSITE" id="PS50096">
    <property type="entry name" value="IQ"/>
    <property type="match status" value="5"/>
</dbReference>
<gene>
    <name evidence="16" type="ORF">glysoja_024756</name>
</gene>
<keyword evidence="10" id="KW-0238">DNA-binding</keyword>
<accession>A0A0B2PZB2</accession>
<dbReference type="AlphaFoldDB" id="A0A0B2PZB2"/>
<evidence type="ECO:0000256" key="15">
    <source>
        <dbReference type="SAM" id="MobiDB-lite"/>
    </source>
</evidence>
<evidence type="ECO:0000256" key="8">
    <source>
        <dbReference type="ARBA" id="ARBA00023043"/>
    </source>
</evidence>
<dbReference type="GO" id="GO:0003690">
    <property type="term" value="F:double-stranded DNA binding"/>
    <property type="evidence" value="ECO:0007669"/>
    <property type="project" value="TreeGrafter"/>
</dbReference>
<keyword evidence="5" id="KW-0106">Calcium</keyword>
<feature type="compositionally biased region" description="Low complexity" evidence="15">
    <location>
        <begin position="9"/>
        <end position="31"/>
    </location>
</feature>
<keyword evidence="4" id="KW-0677">Repeat</keyword>
<dbReference type="FunFam" id="1.25.40.20:FF:000150">
    <property type="entry name" value="calmodulin-binding transcription activator 5"/>
    <property type="match status" value="1"/>
</dbReference>
<dbReference type="GO" id="GO:0005516">
    <property type="term" value="F:calmodulin binding"/>
    <property type="evidence" value="ECO:0007669"/>
    <property type="project" value="UniProtKB-KW"/>
</dbReference>
<evidence type="ECO:0000256" key="10">
    <source>
        <dbReference type="ARBA" id="ARBA00023125"/>
    </source>
</evidence>
<evidence type="ECO:0000256" key="7">
    <source>
        <dbReference type="ARBA" id="ARBA00023016"/>
    </source>
</evidence>
<dbReference type="GO" id="GO:0003712">
    <property type="term" value="F:transcription coregulator activity"/>
    <property type="evidence" value="ECO:0007669"/>
    <property type="project" value="TreeGrafter"/>
</dbReference>
<evidence type="ECO:0000256" key="9">
    <source>
        <dbReference type="ARBA" id="ARBA00023054"/>
    </source>
</evidence>
<proteinExistence type="inferred from homology"/>
<evidence type="ECO:0000256" key="3">
    <source>
        <dbReference type="ARBA" id="ARBA00008267"/>
    </source>
</evidence>
<comment type="similarity">
    <text evidence="3">Belongs to the CAMTA family.</text>
</comment>
<protein>
    <submittedName>
        <fullName evidence="16">Calmodulin-binding transcription activator 5</fullName>
    </submittedName>
</protein>
<dbReference type="Pfam" id="PF12796">
    <property type="entry name" value="Ank_2"/>
    <property type="match status" value="1"/>
</dbReference>
<dbReference type="SMART" id="SM00248">
    <property type="entry name" value="ANK"/>
    <property type="match status" value="1"/>
</dbReference>
<dbReference type="EMBL" id="KN661573">
    <property type="protein sequence ID" value="KHN14661.1"/>
    <property type="molecule type" value="Genomic_DNA"/>
</dbReference>
<dbReference type="FunFam" id="2.60.40.10:FF:001656">
    <property type="entry name" value="Calmodulin-binding transcription activator 5"/>
    <property type="match status" value="1"/>
</dbReference>
<dbReference type="Gene3D" id="1.20.5.190">
    <property type="match status" value="1"/>
</dbReference>
<organism evidence="16">
    <name type="scientific">Glycine soja</name>
    <name type="common">Wild soybean</name>
    <dbReference type="NCBI Taxonomy" id="3848"/>
    <lineage>
        <taxon>Eukaryota</taxon>
        <taxon>Viridiplantae</taxon>
        <taxon>Streptophyta</taxon>
        <taxon>Embryophyta</taxon>
        <taxon>Tracheophyta</taxon>
        <taxon>Spermatophyta</taxon>
        <taxon>Magnoliopsida</taxon>
        <taxon>eudicotyledons</taxon>
        <taxon>Gunneridae</taxon>
        <taxon>Pentapetalae</taxon>
        <taxon>rosids</taxon>
        <taxon>fabids</taxon>
        <taxon>Fabales</taxon>
        <taxon>Fabaceae</taxon>
        <taxon>Papilionoideae</taxon>
        <taxon>50 kb inversion clade</taxon>
        <taxon>NPAAA clade</taxon>
        <taxon>indigoferoid/millettioid clade</taxon>
        <taxon>Phaseoleae</taxon>
        <taxon>Glycine</taxon>
        <taxon>Glycine subgen. Soja</taxon>
    </lineage>
</organism>